<evidence type="ECO:0000256" key="1">
    <source>
        <dbReference type="ARBA" id="ARBA00004496"/>
    </source>
</evidence>
<dbReference type="InterPro" id="IPR012312">
    <property type="entry name" value="Hemerythrin-like"/>
</dbReference>
<gene>
    <name evidence="6" type="primary">ric</name>
    <name evidence="6" type="ORF">LG52_2377</name>
</gene>
<comment type="caution">
    <text evidence="6">The sequence shown here is derived from an EMBL/GenBank/DDBJ whole genome shotgun (WGS) entry which is preliminary data.</text>
</comment>
<dbReference type="GO" id="GO:0005737">
    <property type="term" value="C:cytoplasm"/>
    <property type="evidence" value="ECO:0007669"/>
    <property type="project" value="UniProtKB-SubCell"/>
</dbReference>
<dbReference type="PANTHER" id="PTHR36438:SF1">
    <property type="entry name" value="IRON-SULFUR CLUSTER REPAIR PROTEIN YTFE"/>
    <property type="match status" value="1"/>
</dbReference>
<evidence type="ECO:0000313" key="7">
    <source>
        <dbReference type="Proteomes" id="UP000032522"/>
    </source>
</evidence>
<keyword evidence="3" id="KW-0479">Metal-binding</keyword>
<name>A0A0D8BQY8_GEOKU</name>
<feature type="domain" description="Hemerythrin-like" evidence="5">
    <location>
        <begin position="83"/>
        <end position="228"/>
    </location>
</feature>
<proteinExistence type="predicted"/>
<dbReference type="NCBIfam" id="TIGR03652">
    <property type="entry name" value="FeS_repair_RIC"/>
    <property type="match status" value="1"/>
</dbReference>
<organism evidence="6 7">
    <name type="scientific">Geobacillus kaustophilus</name>
    <dbReference type="NCBI Taxonomy" id="1462"/>
    <lineage>
        <taxon>Bacteria</taxon>
        <taxon>Bacillati</taxon>
        <taxon>Bacillota</taxon>
        <taxon>Bacilli</taxon>
        <taxon>Bacillales</taxon>
        <taxon>Anoxybacillaceae</taxon>
        <taxon>Geobacillus</taxon>
        <taxon>Geobacillus thermoleovorans group</taxon>
    </lineage>
</organism>
<dbReference type="OrthoDB" id="9797132at2"/>
<protein>
    <submittedName>
        <fullName evidence="6">Iron-sulfur cluster repair di-iron protein</fullName>
    </submittedName>
</protein>
<dbReference type="Proteomes" id="UP000032522">
    <property type="component" value="Unassembled WGS sequence"/>
</dbReference>
<dbReference type="AlphaFoldDB" id="A0A0D8BQY8"/>
<dbReference type="GO" id="GO:0046872">
    <property type="term" value="F:metal ion binding"/>
    <property type="evidence" value="ECO:0007669"/>
    <property type="project" value="UniProtKB-KW"/>
</dbReference>
<evidence type="ECO:0000256" key="3">
    <source>
        <dbReference type="ARBA" id="ARBA00022723"/>
    </source>
</evidence>
<reference evidence="6 7" key="1">
    <citation type="submission" date="2015-01" db="EMBL/GenBank/DDBJ databases">
        <authorList>
            <person name="Filippidou S."/>
            <person name="Jeanneret N."/>
            <person name="Russel-Delif L."/>
            <person name="Junier T."/>
            <person name="Wunderlin T."/>
            <person name="Molina V."/>
            <person name="Johnson S.L."/>
            <person name="Davenport K.W."/>
            <person name="Chain P.S."/>
            <person name="Dorador C."/>
            <person name="Junier P."/>
        </authorList>
    </citation>
    <scope>NUCLEOTIDE SEQUENCE [LARGE SCALE GENOMIC DNA]</scope>
    <source>
        <strain evidence="6 7">Et7/4</strain>
    </source>
</reference>
<evidence type="ECO:0000256" key="2">
    <source>
        <dbReference type="ARBA" id="ARBA00022490"/>
    </source>
</evidence>
<evidence type="ECO:0000259" key="5">
    <source>
        <dbReference type="Pfam" id="PF01814"/>
    </source>
</evidence>
<dbReference type="Pfam" id="PF04405">
    <property type="entry name" value="ScdA_N"/>
    <property type="match status" value="1"/>
</dbReference>
<keyword evidence="2" id="KW-0963">Cytoplasm</keyword>
<dbReference type="InterPro" id="IPR019903">
    <property type="entry name" value="RIC_family"/>
</dbReference>
<dbReference type="RefSeq" id="WP_044732088.1">
    <property type="nucleotide sequence ID" value="NZ_JYBP01000003.1"/>
</dbReference>
<keyword evidence="4" id="KW-0408">Iron</keyword>
<evidence type="ECO:0000256" key="4">
    <source>
        <dbReference type="ARBA" id="ARBA00023004"/>
    </source>
</evidence>
<evidence type="ECO:0000313" key="6">
    <source>
        <dbReference type="EMBL" id="KJE26555.1"/>
    </source>
</evidence>
<dbReference type="EMBL" id="JYBP01000003">
    <property type="protein sequence ID" value="KJE26555.1"/>
    <property type="molecule type" value="Genomic_DNA"/>
</dbReference>
<dbReference type="PANTHER" id="PTHR36438">
    <property type="entry name" value="IRON-SULFUR CLUSTER REPAIR PROTEIN YTFE"/>
    <property type="match status" value="1"/>
</dbReference>
<dbReference type="PATRIC" id="fig|1462.6.peg.2656"/>
<sequence length="235" mass="26777">MEQSFTEQSLIGDIVTKFPRAADLLKAHRIDFCCGGQRTLKEAAEERGLDGEALLRELNALYNETQNKPAENWSEAPLTDLVDHIINTHHRYLNEELPQLSPYVTKVLRVHGMHHPHLSRVHKLFHELKTELEQHLVKEETGAFPLILQFADNPSPENREAVEQAVCELVNEHDAAGDLIKEIRNITNDFTPPEDACGTYRLVYNRLAALEDDLFTHIHLENNILFPRVLAAVKA</sequence>
<dbReference type="Gene3D" id="1.20.120.520">
    <property type="entry name" value="nmb1532 protein domain like"/>
    <property type="match status" value="1"/>
</dbReference>
<dbReference type="Gene3D" id="1.10.3910.10">
    <property type="entry name" value="SP0561-like"/>
    <property type="match status" value="1"/>
</dbReference>
<accession>A0A0D8BQY8</accession>
<comment type="subcellular location">
    <subcellularLocation>
        <location evidence="1">Cytoplasm</location>
    </subcellularLocation>
</comment>
<dbReference type="Pfam" id="PF01814">
    <property type="entry name" value="Hemerythrin"/>
    <property type="match status" value="1"/>
</dbReference>
<dbReference type="InterPro" id="IPR038062">
    <property type="entry name" value="ScdA-like_N_sf"/>
</dbReference>
<dbReference type="SUPFAM" id="SSF140683">
    <property type="entry name" value="SP0561-like"/>
    <property type="match status" value="1"/>
</dbReference>